<sequence>MAVRQIANKAVTFTGDVTFIEFPRSDGSSSQWPANTKKVVDRDGAVNYMSPQDIDGSPSPIWRKNAGMAVAKAMGMEGANTGKQYVLKDWPAGYGMFIHLKGPEKRPRNDPYLYGSSSVNKFRSSNEFSPHAIWLFMDETLNHGNCQCKYSTKKPQLAISQSMGLSTRQLNSPVPSAGGSGRPRGRPKREVRAKTTAKPYTAVRRVPRPKKSQEQGPSVAVTAEKVRDLEESLHETEVLPSRTFREGEVLWCRLQEPIVISDDLPDTIDYWPGVVDEWDLKTKIMSNGIASRAKDEGLGDDEGAGDEDGASNSVRASRRVRQKTAKGEILWKTEQYYAYKVKLLGTTHTVKLTDNDALPYLAYSLPQDLVNKCFSILNDVMQAAEIETMDQQLENDFPFDPFEDSKKFSVERIREAVVPYTLAVEMAKNLTCYWTPTDQYEYQLPVPSLPPQELPNGPPPSTSTVRPHATLHEAIEAAMANNAQGSTTSPSYITGAAGQTRSDLQATANNLLGKTVTDEMVSSSPAKTITQMRYQGLWWGAERIWTDELVRLKLARYQFAPTGTNTVYPPSGMSEATQHALAEHQPPGDIVPEAFGSGDRGIFMLVDGLFVADVQTAEGVIKECRASGMLYELADEDWVDPREMVVDGPESKGKARAMDGVVETAEAPSASRPGTPVQGAPSTSQVNGLATPPLSKGNGATNGLASSGRHFDLPIPPRGFKFRSILPPGQEVVLSLSLVAGRYYPRILEHPLLTETVRMLFSTEEGLLNGSYLWALQGTVSGVYQSMEPSHWKTDRQFMLKEADQEARNAFGQQWQGVKAQRLGLPIPGEDEADMDAYMEDGSSQQLPHPASVSAAA</sequence>
<feature type="region of interest" description="Disordered" evidence="1">
    <location>
        <begin position="663"/>
        <end position="705"/>
    </location>
</feature>
<keyword evidence="5" id="KW-1185">Reference proteome</keyword>
<dbReference type="GO" id="GO:0033553">
    <property type="term" value="C:rDNA heterochromatin"/>
    <property type="evidence" value="ECO:0007669"/>
    <property type="project" value="TreeGrafter"/>
</dbReference>
<feature type="domain" description="Cryptic loci regulator 2 N-terminal" evidence="3">
    <location>
        <begin position="85"/>
        <end position="150"/>
    </location>
</feature>
<dbReference type="Pfam" id="PF10383">
    <property type="entry name" value="Clr2"/>
    <property type="match status" value="1"/>
</dbReference>
<reference evidence="4 5" key="1">
    <citation type="submission" date="2018-11" db="EMBL/GenBank/DDBJ databases">
        <title>Genome assembly of Steccherinum ochraceum LE-BIN_3174, the white-rot fungus of the Steccherinaceae family (The Residual Polyporoid clade, Polyporales, Basidiomycota).</title>
        <authorList>
            <person name="Fedorova T.V."/>
            <person name="Glazunova O.A."/>
            <person name="Landesman E.O."/>
            <person name="Moiseenko K.V."/>
            <person name="Psurtseva N.V."/>
            <person name="Savinova O.S."/>
            <person name="Shakhova N.V."/>
            <person name="Tyazhelova T.V."/>
            <person name="Vasina D.V."/>
        </authorList>
    </citation>
    <scope>NUCLEOTIDE SEQUENCE [LARGE SCALE GENOMIC DNA]</scope>
    <source>
        <strain evidence="4 5">LE-BIN_3174</strain>
    </source>
</reference>
<protein>
    <recommendedName>
        <fullName evidence="6">Cryptic loci regulator 2 C-terminal domain-containing protein</fullName>
    </recommendedName>
</protein>
<feature type="compositionally biased region" description="Acidic residues" evidence="1">
    <location>
        <begin position="829"/>
        <end position="839"/>
    </location>
</feature>
<dbReference type="AlphaFoldDB" id="A0A4R0RUS5"/>
<feature type="domain" description="Cryptic loci regulator 2 C-terminal" evidence="2">
    <location>
        <begin position="534"/>
        <end position="745"/>
    </location>
</feature>
<comment type="caution">
    <text evidence="4">The sequence shown here is derived from an EMBL/GenBank/DDBJ whole genome shotgun (WGS) entry which is preliminary data.</text>
</comment>
<dbReference type="Proteomes" id="UP000292702">
    <property type="component" value="Unassembled WGS sequence"/>
</dbReference>
<evidence type="ECO:0000313" key="5">
    <source>
        <dbReference type="Proteomes" id="UP000292702"/>
    </source>
</evidence>
<feature type="compositionally biased region" description="Acidic residues" evidence="1">
    <location>
        <begin position="298"/>
        <end position="309"/>
    </location>
</feature>
<dbReference type="GO" id="GO:0030466">
    <property type="term" value="P:silent mating-type cassette heterochromatin formation"/>
    <property type="evidence" value="ECO:0007669"/>
    <property type="project" value="TreeGrafter"/>
</dbReference>
<evidence type="ECO:0000256" key="1">
    <source>
        <dbReference type="SAM" id="MobiDB-lite"/>
    </source>
</evidence>
<accession>A0A4R0RUS5</accession>
<feature type="region of interest" description="Disordered" evidence="1">
    <location>
        <begin position="826"/>
        <end position="857"/>
    </location>
</feature>
<name>A0A4R0RUS5_9APHY</name>
<evidence type="ECO:0008006" key="6">
    <source>
        <dbReference type="Google" id="ProtNLM"/>
    </source>
</evidence>
<dbReference type="STRING" id="92696.A0A4R0RUS5"/>
<dbReference type="PANTHER" id="PTHR38046:SF1">
    <property type="entry name" value="CRYPTIC LOCI REGULATOR 2"/>
    <property type="match status" value="1"/>
</dbReference>
<dbReference type="EMBL" id="RWJN01000002">
    <property type="protein sequence ID" value="TCD71826.1"/>
    <property type="molecule type" value="Genomic_DNA"/>
</dbReference>
<evidence type="ECO:0000259" key="2">
    <source>
        <dbReference type="Pfam" id="PF10383"/>
    </source>
</evidence>
<proteinExistence type="predicted"/>
<evidence type="ECO:0000313" key="4">
    <source>
        <dbReference type="EMBL" id="TCD71826.1"/>
    </source>
</evidence>
<gene>
    <name evidence="4" type="ORF">EIP91_003169</name>
</gene>
<evidence type="ECO:0000259" key="3">
    <source>
        <dbReference type="Pfam" id="PF16761"/>
    </source>
</evidence>
<dbReference type="Pfam" id="PF16761">
    <property type="entry name" value="Clr2_transil"/>
    <property type="match status" value="1"/>
</dbReference>
<dbReference type="PANTHER" id="PTHR38046">
    <property type="entry name" value="CRYPTIC LOCI REGULATOR 2"/>
    <property type="match status" value="1"/>
</dbReference>
<dbReference type="InterPro" id="IPR031915">
    <property type="entry name" value="Clr2_N"/>
</dbReference>
<dbReference type="InterPro" id="IPR018839">
    <property type="entry name" value="Tscrpt-silencing_Clr2_C"/>
</dbReference>
<dbReference type="GO" id="GO:0031934">
    <property type="term" value="C:mating-type region heterochromatin"/>
    <property type="evidence" value="ECO:0007669"/>
    <property type="project" value="TreeGrafter"/>
</dbReference>
<organism evidence="4 5">
    <name type="scientific">Steccherinum ochraceum</name>
    <dbReference type="NCBI Taxonomy" id="92696"/>
    <lineage>
        <taxon>Eukaryota</taxon>
        <taxon>Fungi</taxon>
        <taxon>Dikarya</taxon>
        <taxon>Basidiomycota</taxon>
        <taxon>Agaricomycotina</taxon>
        <taxon>Agaricomycetes</taxon>
        <taxon>Polyporales</taxon>
        <taxon>Steccherinaceae</taxon>
        <taxon>Steccherinum</taxon>
    </lineage>
</organism>
<dbReference type="OrthoDB" id="2421327at2759"/>
<dbReference type="GO" id="GO:0070824">
    <property type="term" value="C:SHREC complex"/>
    <property type="evidence" value="ECO:0007669"/>
    <property type="project" value="InterPro"/>
</dbReference>
<dbReference type="InterPro" id="IPR038986">
    <property type="entry name" value="Clr2"/>
</dbReference>
<feature type="region of interest" description="Disordered" evidence="1">
    <location>
        <begin position="164"/>
        <end position="198"/>
    </location>
</feature>
<feature type="region of interest" description="Disordered" evidence="1">
    <location>
        <begin position="293"/>
        <end position="318"/>
    </location>
</feature>